<organism evidence="4">
    <name type="scientific">Angiostrongylus costaricensis</name>
    <name type="common">Nematode worm</name>
    <dbReference type="NCBI Taxonomy" id="334426"/>
    <lineage>
        <taxon>Eukaryota</taxon>
        <taxon>Metazoa</taxon>
        <taxon>Ecdysozoa</taxon>
        <taxon>Nematoda</taxon>
        <taxon>Chromadorea</taxon>
        <taxon>Rhabditida</taxon>
        <taxon>Rhabditina</taxon>
        <taxon>Rhabditomorpha</taxon>
        <taxon>Strongyloidea</taxon>
        <taxon>Metastrongylidae</taxon>
        <taxon>Angiostrongylus</taxon>
    </lineage>
</organism>
<keyword evidence="3" id="KW-1185">Reference proteome</keyword>
<dbReference type="Proteomes" id="UP000267027">
    <property type="component" value="Unassembled WGS sequence"/>
</dbReference>
<evidence type="ECO:0000313" key="4">
    <source>
        <dbReference type="WBParaSite" id="ACOC_0000694401-mRNA-1"/>
    </source>
</evidence>
<dbReference type="WBParaSite" id="ACOC_0000694401-mRNA-1">
    <property type="protein sequence ID" value="ACOC_0000694401-mRNA-1"/>
    <property type="gene ID" value="ACOC_0000694401"/>
</dbReference>
<proteinExistence type="predicted"/>
<name>A0A0R3PP56_ANGCS</name>
<feature type="compositionally biased region" description="Acidic residues" evidence="1">
    <location>
        <begin position="22"/>
        <end position="32"/>
    </location>
</feature>
<reference evidence="4" key="1">
    <citation type="submission" date="2017-02" db="UniProtKB">
        <authorList>
            <consortium name="WormBaseParasite"/>
        </authorList>
    </citation>
    <scope>IDENTIFICATION</scope>
</reference>
<evidence type="ECO:0000313" key="2">
    <source>
        <dbReference type="EMBL" id="VDM58530.1"/>
    </source>
</evidence>
<evidence type="ECO:0000256" key="1">
    <source>
        <dbReference type="SAM" id="MobiDB-lite"/>
    </source>
</evidence>
<dbReference type="AlphaFoldDB" id="A0A0R3PP56"/>
<protein>
    <submittedName>
        <fullName evidence="2 4">Uncharacterized protein</fullName>
    </submittedName>
</protein>
<evidence type="ECO:0000313" key="3">
    <source>
        <dbReference type="Proteomes" id="UP000267027"/>
    </source>
</evidence>
<sequence>MVEDEDMGEEIGIQETKVSKDDNDEGYEDMESSEAVSVLTNENARTADIGALCQCGAPELRLSGSAKSNKNS</sequence>
<accession>A0A0R3PP56</accession>
<feature type="region of interest" description="Disordered" evidence="1">
    <location>
        <begin position="1"/>
        <end position="33"/>
    </location>
</feature>
<gene>
    <name evidence="2" type="ORF">ACOC_LOCUS6945</name>
</gene>
<dbReference type="EMBL" id="UYYA01003990">
    <property type="protein sequence ID" value="VDM58530.1"/>
    <property type="molecule type" value="Genomic_DNA"/>
</dbReference>
<reference evidence="2 3" key="2">
    <citation type="submission" date="2018-11" db="EMBL/GenBank/DDBJ databases">
        <authorList>
            <consortium name="Pathogen Informatics"/>
        </authorList>
    </citation>
    <scope>NUCLEOTIDE SEQUENCE [LARGE SCALE GENOMIC DNA]</scope>
    <source>
        <strain evidence="2 3">Costa Rica</strain>
    </source>
</reference>